<evidence type="ECO:0000256" key="6">
    <source>
        <dbReference type="ARBA" id="ARBA00022679"/>
    </source>
</evidence>
<dbReference type="AlphaFoldDB" id="A0AA35CJU1"/>
<feature type="binding site" evidence="9">
    <location>
        <position position="92"/>
    </location>
    <ligand>
        <name>phosphoenolpyruvate</name>
        <dbReference type="ChEBI" id="CHEBI:58702"/>
    </ligand>
</feature>
<dbReference type="PANTHER" id="PTHR21090:SF5">
    <property type="entry name" value="PENTAFUNCTIONAL AROM POLYPEPTIDE"/>
    <property type="match status" value="1"/>
</dbReference>
<dbReference type="InterPro" id="IPR036968">
    <property type="entry name" value="Enolpyruvate_Tfrase_sf"/>
</dbReference>
<reference evidence="11" key="1">
    <citation type="submission" date="2022-03" db="EMBL/GenBank/DDBJ databases">
        <title>Complete genome sequence of Caldinitratiruptor microaerophilus.</title>
        <authorList>
            <person name="Mukaiyama R."/>
            <person name="Nishiyama T."/>
            <person name="Ueda K."/>
        </authorList>
    </citation>
    <scope>NUCLEOTIDE SEQUENCE</scope>
    <source>
        <strain evidence="11">JCM 16183</strain>
    </source>
</reference>
<feature type="binding site" evidence="9">
    <location>
        <position position="314"/>
    </location>
    <ligand>
        <name>3-phosphoshikimate</name>
        <dbReference type="ChEBI" id="CHEBI:145989"/>
    </ligand>
</feature>
<dbReference type="SUPFAM" id="SSF55205">
    <property type="entry name" value="EPT/RTPC-like"/>
    <property type="match status" value="1"/>
</dbReference>
<dbReference type="CDD" id="cd01556">
    <property type="entry name" value="EPSP_synthase"/>
    <property type="match status" value="1"/>
</dbReference>
<dbReference type="EMBL" id="AP025628">
    <property type="protein sequence ID" value="BDG60629.1"/>
    <property type="molecule type" value="Genomic_DNA"/>
</dbReference>
<dbReference type="Gene3D" id="3.65.10.10">
    <property type="entry name" value="Enolpyruvate transferase domain"/>
    <property type="match status" value="2"/>
</dbReference>
<accession>A0AA35CJU1</accession>
<dbReference type="GO" id="GO:0009073">
    <property type="term" value="P:aromatic amino acid family biosynthetic process"/>
    <property type="evidence" value="ECO:0007669"/>
    <property type="project" value="UniProtKB-KW"/>
</dbReference>
<evidence type="ECO:0000256" key="3">
    <source>
        <dbReference type="ARBA" id="ARBA00009948"/>
    </source>
</evidence>
<feature type="binding site" evidence="9">
    <location>
        <position position="120"/>
    </location>
    <ligand>
        <name>phosphoenolpyruvate</name>
        <dbReference type="ChEBI" id="CHEBI:58702"/>
    </ligand>
</feature>
<feature type="binding site" evidence="9">
    <location>
        <position position="19"/>
    </location>
    <ligand>
        <name>phosphoenolpyruvate</name>
        <dbReference type="ChEBI" id="CHEBI:58702"/>
    </ligand>
</feature>
<evidence type="ECO:0000256" key="7">
    <source>
        <dbReference type="ARBA" id="ARBA00023141"/>
    </source>
</evidence>
<dbReference type="InterPro" id="IPR013792">
    <property type="entry name" value="RNA3'P_cycl/enolpyr_Trfase_a/b"/>
</dbReference>
<dbReference type="Pfam" id="PF00275">
    <property type="entry name" value="EPSP_synthase"/>
    <property type="match status" value="1"/>
</dbReference>
<keyword evidence="5 9" id="KW-0028">Amino-acid biosynthesis</keyword>
<feature type="binding site" evidence="9">
    <location>
        <position position="167"/>
    </location>
    <ligand>
        <name>3-phosphoshikimate</name>
        <dbReference type="ChEBI" id="CHEBI:145989"/>
    </ligand>
</feature>
<dbReference type="InterPro" id="IPR006264">
    <property type="entry name" value="EPSP_synthase"/>
</dbReference>
<dbReference type="HAMAP" id="MF_00210">
    <property type="entry name" value="EPSP_synth"/>
    <property type="match status" value="1"/>
</dbReference>
<dbReference type="RefSeq" id="WP_264844638.1">
    <property type="nucleotide sequence ID" value="NZ_AP025628.1"/>
</dbReference>
<comment type="pathway">
    <text evidence="2 9">Metabolic intermediate biosynthesis; chorismate biosynthesis; chorismate from D-erythrose 4-phosphate and phosphoenolpyruvate: step 6/7.</text>
</comment>
<proteinExistence type="inferred from homology"/>
<sequence>MRLTPSGPLRGRLTVPGDKSISHRAVILGAIARGTTEITNFLPGGDCLRTVACMEALGAEVERRSPTHLRVRGRGLDGLREPEDVLDVGNSGTTIRLLTGLLAGQRFFSVLTGDASIRRRPMGRVVRPLTEMGAEIRGRQGGERAPLAVQGRALRPVHYRSPVASAQVKSAVLLAGLTCEGETAVTEPAPSRDHTERMLAGFGARVRRQGLTAAVEGRPDLEGQRVDVPGDISSAAFLLVAAALVPGSEVVIEGVGVNPTRTGILDVLAAMGAAVELQNPREAAGEPVADLYVRSAPGLRGAEIGGELIPRLIDEIPVLAVAACAAEGTTVIRDAAELRVKESDRLAALATELGRLGARVEERPDGLVIHGGGLRGGRAQAHGDHRLAMALGVAGLVAPEGVEVEGAESVDVSFPGFWDVLAGLVR</sequence>
<dbReference type="GO" id="GO:0009423">
    <property type="term" value="P:chorismate biosynthetic process"/>
    <property type="evidence" value="ECO:0007669"/>
    <property type="project" value="UniProtKB-UniRule"/>
</dbReference>
<comment type="function">
    <text evidence="1 9">Catalyzes the transfer of the enolpyruvyl moiety of phosphoenolpyruvate (PEP) to the 5-hydroxyl of shikimate-3-phosphate (S3P) to produce enolpyruvyl shikimate-3-phosphate and inorganic phosphate.</text>
</comment>
<evidence type="ECO:0000256" key="5">
    <source>
        <dbReference type="ARBA" id="ARBA00022605"/>
    </source>
</evidence>
<keyword evidence="6 9" id="KW-0808">Transferase</keyword>
<dbReference type="InterPro" id="IPR001986">
    <property type="entry name" value="Enolpyruvate_Tfrase_dom"/>
</dbReference>
<gene>
    <name evidence="9" type="primary">aroA</name>
    <name evidence="11" type="ORF">caldi_17190</name>
</gene>
<feature type="binding site" evidence="9">
    <location>
        <position position="345"/>
    </location>
    <ligand>
        <name>phosphoenolpyruvate</name>
        <dbReference type="ChEBI" id="CHEBI:58702"/>
    </ligand>
</feature>
<keyword evidence="4 9" id="KW-0963">Cytoplasm</keyword>
<dbReference type="PROSITE" id="PS00104">
    <property type="entry name" value="EPSP_SYNTHASE_1"/>
    <property type="match status" value="1"/>
</dbReference>
<comment type="subunit">
    <text evidence="9">Monomer.</text>
</comment>
<feature type="binding site" evidence="9">
    <location>
        <position position="341"/>
    </location>
    <ligand>
        <name>3-phosphoshikimate</name>
        <dbReference type="ChEBI" id="CHEBI:145989"/>
    </ligand>
</feature>
<dbReference type="PANTHER" id="PTHR21090">
    <property type="entry name" value="AROM/DEHYDROQUINATE SYNTHASE"/>
    <property type="match status" value="1"/>
</dbReference>
<organism evidence="11 12">
    <name type="scientific">Caldinitratiruptor microaerophilus</name>
    <dbReference type="NCBI Taxonomy" id="671077"/>
    <lineage>
        <taxon>Bacteria</taxon>
        <taxon>Bacillati</taxon>
        <taxon>Bacillota</taxon>
        <taxon>Clostridia</taxon>
        <taxon>Eubacteriales</taxon>
        <taxon>Symbiobacteriaceae</taxon>
        <taxon>Caldinitratiruptor</taxon>
    </lineage>
</organism>
<dbReference type="NCBIfam" id="TIGR01356">
    <property type="entry name" value="aroA"/>
    <property type="match status" value="1"/>
</dbReference>
<dbReference type="GO" id="GO:0008652">
    <property type="term" value="P:amino acid biosynthetic process"/>
    <property type="evidence" value="ECO:0007669"/>
    <property type="project" value="UniProtKB-KW"/>
</dbReference>
<dbReference type="GO" id="GO:0003866">
    <property type="term" value="F:3-phosphoshikimate 1-carboxyvinyltransferase activity"/>
    <property type="evidence" value="ECO:0007669"/>
    <property type="project" value="UniProtKB-UniRule"/>
</dbReference>
<dbReference type="GO" id="GO:0005737">
    <property type="term" value="C:cytoplasm"/>
    <property type="evidence" value="ECO:0007669"/>
    <property type="project" value="UniProtKB-SubCell"/>
</dbReference>
<evidence type="ECO:0000256" key="8">
    <source>
        <dbReference type="ARBA" id="ARBA00044633"/>
    </source>
</evidence>
<keyword evidence="12" id="KW-1185">Reference proteome</keyword>
<comment type="catalytic activity">
    <reaction evidence="8">
        <text>3-phosphoshikimate + phosphoenolpyruvate = 5-O-(1-carboxyvinyl)-3-phosphoshikimate + phosphate</text>
        <dbReference type="Rhea" id="RHEA:21256"/>
        <dbReference type="ChEBI" id="CHEBI:43474"/>
        <dbReference type="ChEBI" id="CHEBI:57701"/>
        <dbReference type="ChEBI" id="CHEBI:58702"/>
        <dbReference type="ChEBI" id="CHEBI:145989"/>
        <dbReference type="EC" id="2.5.1.19"/>
    </reaction>
    <physiologicalReaction direction="left-to-right" evidence="8">
        <dbReference type="Rhea" id="RHEA:21257"/>
    </physiologicalReaction>
</comment>
<evidence type="ECO:0000313" key="12">
    <source>
        <dbReference type="Proteomes" id="UP001163687"/>
    </source>
</evidence>
<evidence type="ECO:0000256" key="2">
    <source>
        <dbReference type="ARBA" id="ARBA00004811"/>
    </source>
</evidence>
<feature type="binding site" evidence="9">
    <location>
        <position position="19"/>
    </location>
    <ligand>
        <name>3-phosphoshikimate</name>
        <dbReference type="ChEBI" id="CHEBI:145989"/>
    </ligand>
</feature>
<evidence type="ECO:0000256" key="1">
    <source>
        <dbReference type="ARBA" id="ARBA00002174"/>
    </source>
</evidence>
<dbReference type="PROSITE" id="PS00885">
    <property type="entry name" value="EPSP_SYNTHASE_2"/>
    <property type="match status" value="1"/>
</dbReference>
<dbReference type="EC" id="2.5.1.19" evidence="9"/>
<dbReference type="PIRSF" id="PIRSF000505">
    <property type="entry name" value="EPSPS"/>
    <property type="match status" value="1"/>
</dbReference>
<dbReference type="FunFam" id="3.65.10.10:FF:000006">
    <property type="entry name" value="3-phosphoshikimate 1-carboxyvinyltransferase"/>
    <property type="match status" value="1"/>
</dbReference>
<feature type="binding site" evidence="9">
    <location>
        <position position="167"/>
    </location>
    <ligand>
        <name>phosphoenolpyruvate</name>
        <dbReference type="ChEBI" id="CHEBI:58702"/>
    </ligand>
</feature>
<feature type="binding site" evidence="9">
    <location>
        <position position="24"/>
    </location>
    <ligand>
        <name>3-phosphoshikimate</name>
        <dbReference type="ChEBI" id="CHEBI:145989"/>
    </ligand>
</feature>
<dbReference type="InterPro" id="IPR023193">
    <property type="entry name" value="EPSP_synthase_CS"/>
</dbReference>
<feature type="binding site" evidence="9">
    <location>
        <position position="20"/>
    </location>
    <ligand>
        <name>3-phosphoshikimate</name>
        <dbReference type="ChEBI" id="CHEBI:145989"/>
    </ligand>
</feature>
<evidence type="ECO:0000259" key="10">
    <source>
        <dbReference type="Pfam" id="PF00275"/>
    </source>
</evidence>
<dbReference type="Proteomes" id="UP001163687">
    <property type="component" value="Chromosome"/>
</dbReference>
<keyword evidence="7 9" id="KW-0057">Aromatic amino acid biosynthesis</keyword>
<evidence type="ECO:0000256" key="9">
    <source>
        <dbReference type="HAMAP-Rule" id="MF_00210"/>
    </source>
</evidence>
<comment type="caution">
    <text evidence="9">Lacks conserved residue(s) required for the propagation of feature annotation.</text>
</comment>
<comment type="subcellular location">
    <subcellularLocation>
        <location evidence="9">Cytoplasm</location>
    </subcellularLocation>
</comment>
<name>A0AA35CJU1_9FIRM</name>
<dbReference type="FunFam" id="3.65.10.10:FF:000005">
    <property type="entry name" value="3-phosphoshikimate 1-carboxyvinyltransferase"/>
    <property type="match status" value="1"/>
</dbReference>
<comment type="similarity">
    <text evidence="3 9">Belongs to the EPSP synthase family.</text>
</comment>
<feature type="binding site" evidence="9">
    <location>
        <position position="386"/>
    </location>
    <ligand>
        <name>phosphoenolpyruvate</name>
        <dbReference type="ChEBI" id="CHEBI:58702"/>
    </ligand>
</feature>
<feature type="domain" description="Enolpyruvate transferase" evidence="10">
    <location>
        <begin position="4"/>
        <end position="421"/>
    </location>
</feature>
<protein>
    <recommendedName>
        <fullName evidence="9">3-phosphoshikimate 1-carboxyvinyltransferase</fullName>
        <ecNumber evidence="9">2.5.1.19</ecNumber>
    </recommendedName>
    <alternativeName>
        <fullName evidence="9">5-enolpyruvylshikimate-3-phosphate synthase</fullName>
        <shortName evidence="9">EPSP synthase</shortName>
        <shortName evidence="9">EPSPS</shortName>
    </alternativeName>
</protein>
<feature type="binding site" evidence="9">
    <location>
        <position position="165"/>
    </location>
    <ligand>
        <name>3-phosphoshikimate</name>
        <dbReference type="ChEBI" id="CHEBI:145989"/>
    </ligand>
</feature>
<evidence type="ECO:0000313" key="11">
    <source>
        <dbReference type="EMBL" id="BDG60629.1"/>
    </source>
</evidence>
<dbReference type="KEGG" id="cmic:caldi_17190"/>
<feature type="active site" description="Proton acceptor" evidence="9">
    <location>
        <position position="314"/>
    </location>
</feature>
<evidence type="ECO:0000256" key="4">
    <source>
        <dbReference type="ARBA" id="ARBA00022490"/>
    </source>
</evidence>